<dbReference type="GO" id="GO:0006412">
    <property type="term" value="P:translation"/>
    <property type="evidence" value="ECO:0007669"/>
    <property type="project" value="UniProtKB-UniRule"/>
</dbReference>
<feature type="binding site" evidence="2">
    <location>
        <position position="140"/>
    </location>
    <ligand>
        <name>Fe cation</name>
        <dbReference type="ChEBI" id="CHEBI:24875"/>
    </ligand>
</feature>
<keyword evidence="2 3" id="KW-0378">Hydrolase</keyword>
<comment type="similarity">
    <text evidence="1 2">Belongs to the polypeptide deformylase family.</text>
</comment>
<keyword evidence="4" id="KW-1185">Reference proteome</keyword>
<comment type="cofactor">
    <cofactor evidence="2">
        <name>Fe(2+)</name>
        <dbReference type="ChEBI" id="CHEBI:29033"/>
    </cofactor>
    <text evidence="2">Binds 1 Fe(2+) ion.</text>
</comment>
<dbReference type="HAMAP" id="MF_00163">
    <property type="entry name" value="Pep_deformylase"/>
    <property type="match status" value="1"/>
</dbReference>
<proteinExistence type="inferred from homology"/>
<gene>
    <name evidence="2 3" type="primary">def</name>
    <name evidence="3" type="ORF">DUT91_24390</name>
</gene>
<keyword evidence="2" id="KW-0479">Metal-binding</keyword>
<dbReference type="SUPFAM" id="SSF56420">
    <property type="entry name" value="Peptide deformylase"/>
    <property type="match status" value="1"/>
</dbReference>
<dbReference type="PIRSF" id="PIRSF004749">
    <property type="entry name" value="Pep_def"/>
    <property type="match status" value="1"/>
</dbReference>
<keyword evidence="2" id="KW-0648">Protein biosynthesis</keyword>
<dbReference type="GO" id="GO:0046872">
    <property type="term" value="F:metal ion binding"/>
    <property type="evidence" value="ECO:0007669"/>
    <property type="project" value="UniProtKB-KW"/>
</dbReference>
<dbReference type="PANTHER" id="PTHR10458">
    <property type="entry name" value="PEPTIDE DEFORMYLASE"/>
    <property type="match status" value="1"/>
</dbReference>
<sequence length="169" mass="18736">MAELPIVKYPNSLLRQLSKPVDRIDDDVRAFACDMLDTVYAANAVGLAAVQVGNLLRLMVADVSYRDGEPAPYILFNPEITELSDEQSTYNEGCLSVGDVRAYVTRFARISVRYLDVEGKENNLTADGLLATCIQHEIDHMDGILFLDHLPAEEREAIISQIPARPEAV</sequence>
<dbReference type="EC" id="3.5.1.88" evidence="2"/>
<dbReference type="PANTHER" id="PTHR10458:SF22">
    <property type="entry name" value="PEPTIDE DEFORMYLASE"/>
    <property type="match status" value="1"/>
</dbReference>
<dbReference type="InterPro" id="IPR036821">
    <property type="entry name" value="Peptide_deformylase_sf"/>
</dbReference>
<dbReference type="PRINTS" id="PR01576">
    <property type="entry name" value="PDEFORMYLASE"/>
</dbReference>
<dbReference type="CDD" id="cd00487">
    <property type="entry name" value="Pep_deformylase"/>
    <property type="match status" value="1"/>
</dbReference>
<dbReference type="GO" id="GO:0042586">
    <property type="term" value="F:peptide deformylase activity"/>
    <property type="evidence" value="ECO:0007669"/>
    <property type="project" value="UniProtKB-UniRule"/>
</dbReference>
<evidence type="ECO:0000256" key="2">
    <source>
        <dbReference type="HAMAP-Rule" id="MF_00163"/>
    </source>
</evidence>
<feature type="active site" evidence="2">
    <location>
        <position position="137"/>
    </location>
</feature>
<dbReference type="Pfam" id="PF01327">
    <property type="entry name" value="Pep_deformylase"/>
    <property type="match status" value="1"/>
</dbReference>
<evidence type="ECO:0000313" key="4">
    <source>
        <dbReference type="Proteomes" id="UP000253420"/>
    </source>
</evidence>
<dbReference type="OrthoDB" id="9804313at2"/>
<keyword evidence="2" id="KW-0408">Iron</keyword>
<feature type="binding site" evidence="2">
    <location>
        <position position="94"/>
    </location>
    <ligand>
        <name>Fe cation</name>
        <dbReference type="ChEBI" id="CHEBI:24875"/>
    </ligand>
</feature>
<dbReference type="RefSeq" id="WP_114442980.1">
    <property type="nucleotide sequence ID" value="NZ_QOZG01000047.1"/>
</dbReference>
<comment type="catalytic activity">
    <reaction evidence="2">
        <text>N-terminal N-formyl-L-methionyl-[peptide] + H2O = N-terminal L-methionyl-[peptide] + formate</text>
        <dbReference type="Rhea" id="RHEA:24420"/>
        <dbReference type="Rhea" id="RHEA-COMP:10639"/>
        <dbReference type="Rhea" id="RHEA-COMP:10640"/>
        <dbReference type="ChEBI" id="CHEBI:15377"/>
        <dbReference type="ChEBI" id="CHEBI:15740"/>
        <dbReference type="ChEBI" id="CHEBI:49298"/>
        <dbReference type="ChEBI" id="CHEBI:64731"/>
        <dbReference type="EC" id="3.5.1.88"/>
    </reaction>
</comment>
<evidence type="ECO:0000256" key="1">
    <source>
        <dbReference type="ARBA" id="ARBA00010759"/>
    </source>
</evidence>
<accession>A0A368JW49</accession>
<dbReference type="InterPro" id="IPR023635">
    <property type="entry name" value="Peptide_deformylase"/>
</dbReference>
<name>A0A368JW49_9HYPH</name>
<dbReference type="NCBIfam" id="TIGR00079">
    <property type="entry name" value="pept_deformyl"/>
    <property type="match status" value="1"/>
</dbReference>
<feature type="binding site" evidence="2">
    <location>
        <position position="136"/>
    </location>
    <ligand>
        <name>Fe cation</name>
        <dbReference type="ChEBI" id="CHEBI:24875"/>
    </ligand>
</feature>
<comment type="function">
    <text evidence="2">Removes the formyl group from the N-terminal Met of newly synthesized proteins. Requires at least a dipeptide for an efficient rate of reaction. N-terminal L-methionine is a prerequisite for activity but the enzyme has broad specificity at other positions.</text>
</comment>
<protein>
    <recommendedName>
        <fullName evidence="2">Peptide deformylase</fullName>
        <shortName evidence="2">PDF</shortName>
        <ecNumber evidence="2">3.5.1.88</ecNumber>
    </recommendedName>
    <alternativeName>
        <fullName evidence="2">Polypeptide deformylase</fullName>
    </alternativeName>
</protein>
<evidence type="ECO:0000313" key="3">
    <source>
        <dbReference type="EMBL" id="RCS21398.1"/>
    </source>
</evidence>
<dbReference type="Gene3D" id="3.90.45.10">
    <property type="entry name" value="Peptide deformylase"/>
    <property type="match status" value="1"/>
</dbReference>
<organism evidence="3 4">
    <name type="scientific">Phyllobacterium salinisoli</name>
    <dbReference type="NCBI Taxonomy" id="1899321"/>
    <lineage>
        <taxon>Bacteria</taxon>
        <taxon>Pseudomonadati</taxon>
        <taxon>Pseudomonadota</taxon>
        <taxon>Alphaproteobacteria</taxon>
        <taxon>Hyphomicrobiales</taxon>
        <taxon>Phyllobacteriaceae</taxon>
        <taxon>Phyllobacterium</taxon>
    </lineage>
</organism>
<dbReference type="NCBIfam" id="NF001159">
    <property type="entry name" value="PRK00150.1-3"/>
    <property type="match status" value="1"/>
</dbReference>
<comment type="caution">
    <text evidence="3">The sequence shown here is derived from an EMBL/GenBank/DDBJ whole genome shotgun (WGS) entry which is preliminary data.</text>
</comment>
<dbReference type="AlphaFoldDB" id="A0A368JW49"/>
<dbReference type="Proteomes" id="UP000253420">
    <property type="component" value="Unassembled WGS sequence"/>
</dbReference>
<reference evidence="3 4" key="1">
    <citation type="submission" date="2018-07" db="EMBL/GenBank/DDBJ databases">
        <title>The draft genome of Phyllobacterium salinisoli.</title>
        <authorList>
            <person name="Liu L."/>
            <person name="Li L."/>
            <person name="Zhang X."/>
            <person name="Liang L."/>
        </authorList>
    </citation>
    <scope>NUCLEOTIDE SEQUENCE [LARGE SCALE GENOMIC DNA]</scope>
    <source>
        <strain evidence="3 4">LLAN61</strain>
    </source>
</reference>
<dbReference type="EMBL" id="QOZG01000047">
    <property type="protein sequence ID" value="RCS21398.1"/>
    <property type="molecule type" value="Genomic_DNA"/>
</dbReference>